<dbReference type="RefSeq" id="WP_022230034.1">
    <property type="nucleotide sequence ID" value="NZ_JAJEQM010000016.1"/>
</dbReference>
<dbReference type="Proteomes" id="UP001198242">
    <property type="component" value="Unassembled WGS sequence"/>
</dbReference>
<gene>
    <name evidence="1" type="ORF">LKE05_11325</name>
</gene>
<keyword evidence="2" id="KW-1185">Reference proteome</keyword>
<organism evidence="1 2">
    <name type="scientific">Hominilimicola fabiformis</name>
    <dbReference type="NCBI Taxonomy" id="2885356"/>
    <lineage>
        <taxon>Bacteria</taxon>
        <taxon>Bacillati</taxon>
        <taxon>Bacillota</taxon>
        <taxon>Clostridia</taxon>
        <taxon>Eubacteriales</taxon>
        <taxon>Oscillospiraceae</taxon>
        <taxon>Hominilimicola</taxon>
    </lineage>
</organism>
<proteinExistence type="predicted"/>
<dbReference type="EMBL" id="JAJEQM010000016">
    <property type="protein sequence ID" value="MCC2211375.1"/>
    <property type="molecule type" value="Genomic_DNA"/>
</dbReference>
<protein>
    <submittedName>
        <fullName evidence="1">Uncharacterized protein</fullName>
    </submittedName>
</protein>
<reference evidence="1 2" key="1">
    <citation type="submission" date="2021-10" db="EMBL/GenBank/DDBJ databases">
        <title>Anaerobic single-cell dispensing facilitates the cultivation of human gut bacteria.</title>
        <authorList>
            <person name="Afrizal A."/>
        </authorList>
    </citation>
    <scope>NUCLEOTIDE SEQUENCE [LARGE SCALE GENOMIC DNA]</scope>
    <source>
        <strain evidence="1 2">CLA-AA-H232</strain>
    </source>
</reference>
<sequence length="215" mass="24910">MMTNMDTLKKELKYVQETLIRSIQAISRVSMSESKSEQVIDKRLGDILDTVESACVTARCVIDRYRIMKPFSENGKKEKIISKVAGEIEVTAEGWLHIKLNTLLPNCRYKTNSYIQDTLTRLLEECDKPLPMFDKAFLAIVEYCDYDNREVYDQDNKSWKMIPNAIKGRVVKDDEQFRLDIGLFSKISDTPACHIYVIPQTQLSEFMNYLSNDLL</sequence>
<evidence type="ECO:0000313" key="2">
    <source>
        <dbReference type="Proteomes" id="UP001198242"/>
    </source>
</evidence>
<comment type="caution">
    <text evidence="1">The sequence shown here is derived from an EMBL/GenBank/DDBJ whole genome shotgun (WGS) entry which is preliminary data.</text>
</comment>
<dbReference type="AlphaFoldDB" id="A0AAE3JB35"/>
<name>A0AAE3JB35_9FIRM</name>
<accession>A0AAE3JB35</accession>
<evidence type="ECO:0000313" key="1">
    <source>
        <dbReference type="EMBL" id="MCC2211375.1"/>
    </source>
</evidence>